<evidence type="ECO:0000256" key="4">
    <source>
        <dbReference type="ARBA" id="ARBA00022729"/>
    </source>
</evidence>
<name>A0A380TLF0_9PAST</name>
<dbReference type="Proteomes" id="UP000254649">
    <property type="component" value="Unassembled WGS sequence"/>
</dbReference>
<comment type="subcellular location">
    <subcellularLocation>
        <location evidence="1 7">Cell outer membrane</location>
    </subcellularLocation>
</comment>
<evidence type="ECO:0000256" key="8">
    <source>
        <dbReference type="SAM" id="SignalP"/>
    </source>
</evidence>
<dbReference type="InterPro" id="IPR004846">
    <property type="entry name" value="T2SS/T3SS_dom"/>
</dbReference>
<reference evidence="11 12" key="1">
    <citation type="submission" date="2018-06" db="EMBL/GenBank/DDBJ databases">
        <authorList>
            <consortium name="Pathogen Informatics"/>
            <person name="Doyle S."/>
        </authorList>
    </citation>
    <scope>NUCLEOTIDE SEQUENCE [LARGE SCALE GENOMIC DNA]</scope>
    <source>
        <strain evidence="11 12">NCTC10801</strain>
    </source>
</reference>
<evidence type="ECO:0000256" key="1">
    <source>
        <dbReference type="ARBA" id="ARBA00004442"/>
    </source>
</evidence>
<dbReference type="PANTHER" id="PTHR30604:SF1">
    <property type="entry name" value="DNA UTILIZATION PROTEIN HOFQ"/>
    <property type="match status" value="1"/>
</dbReference>
<evidence type="ECO:0000256" key="2">
    <source>
        <dbReference type="ARBA" id="ARBA00006304"/>
    </source>
</evidence>
<feature type="domain" description="Type II/III secretion system secretin-like" evidence="9">
    <location>
        <begin position="277"/>
        <end position="438"/>
    </location>
</feature>
<evidence type="ECO:0000256" key="7">
    <source>
        <dbReference type="RuleBase" id="RU004004"/>
    </source>
</evidence>
<dbReference type="PANTHER" id="PTHR30604">
    <property type="entry name" value="PROTEIN TRANSPORT PROTEIN HOFQ"/>
    <property type="match status" value="1"/>
</dbReference>
<gene>
    <name evidence="11" type="primary">pilQ</name>
    <name evidence="11" type="ORF">NCTC10801_00106</name>
</gene>
<dbReference type="InterPro" id="IPR013355">
    <property type="entry name" value="Pilus_4_PilQ"/>
</dbReference>
<dbReference type="EMBL" id="UFRQ01000003">
    <property type="protein sequence ID" value="SUT87259.1"/>
    <property type="molecule type" value="Genomic_DNA"/>
</dbReference>
<protein>
    <submittedName>
        <fullName evidence="11">Type IV pilus secretin PilQ</fullName>
    </submittedName>
</protein>
<dbReference type="PRINTS" id="PR00811">
    <property type="entry name" value="BCTERIALGSPD"/>
</dbReference>
<evidence type="ECO:0000259" key="10">
    <source>
        <dbReference type="Pfam" id="PF03958"/>
    </source>
</evidence>
<keyword evidence="4 8" id="KW-0732">Signal</keyword>
<evidence type="ECO:0000313" key="12">
    <source>
        <dbReference type="Proteomes" id="UP000254649"/>
    </source>
</evidence>
<proteinExistence type="inferred from homology"/>
<sequence length="471" mass="52111">MKLLKFIFKCSLFLGCFTTAVQADNHVFSLRLTQAPLVQTLQHLAAEQNTNLIIEDKLDDTISLQLENTDLDQVLRSVAKIKQLDLWQENGIYYLNQMDKNAKFAMPMDIPESSGNVTIPPVPIEPEIETTTIKLHYAKASEVMKSLTAGNGALVSEFGRLTFDDRSNVLIIQDNKKSIRHIRKLVAELDKPIEQIAIEARIVTMNDESLKELGVRWGMFEPTTAAHKVNGNLAANGFTDITNNLNVNFAATSTPAGSVALQVAKINSRLLDLELTALEQENNVEIIASPRLLTTNKKSASIKQGSEIPYVVTNGKNDTQSVEFREAVLGLEVTPHISQNNTILLDLIVSQNSPGNRVSYGENSEVVSIDKQEIQTQVFAKDGETIVLGGVFHDTITKGTNKVPVLGDIPWVGKLFSNESERHQKRELVIFVTPRILKNGETLEQLKQKDGLQKGKYLPVESAVENSGKKS</sequence>
<keyword evidence="12" id="KW-1185">Reference proteome</keyword>
<dbReference type="Gene3D" id="3.30.1370.120">
    <property type="match status" value="1"/>
</dbReference>
<dbReference type="GO" id="GO:0009279">
    <property type="term" value="C:cell outer membrane"/>
    <property type="evidence" value="ECO:0007669"/>
    <property type="project" value="UniProtKB-SubCell"/>
</dbReference>
<evidence type="ECO:0000259" key="9">
    <source>
        <dbReference type="Pfam" id="PF00263"/>
    </source>
</evidence>
<evidence type="ECO:0000256" key="5">
    <source>
        <dbReference type="ARBA" id="ARBA00023136"/>
    </source>
</evidence>
<dbReference type="PROSITE" id="PS00875">
    <property type="entry name" value="T2SP_D"/>
    <property type="match status" value="1"/>
</dbReference>
<dbReference type="InterPro" id="IPR051808">
    <property type="entry name" value="Type_IV_pilus_biogenesis"/>
</dbReference>
<dbReference type="InterPro" id="IPR004845">
    <property type="entry name" value="T2SS_GspD_CS"/>
</dbReference>
<keyword evidence="5" id="KW-0472">Membrane</keyword>
<dbReference type="InterPro" id="IPR038591">
    <property type="entry name" value="NolW-like_sf"/>
</dbReference>
<dbReference type="Pfam" id="PF03958">
    <property type="entry name" value="Secretin_N"/>
    <property type="match status" value="1"/>
</dbReference>
<evidence type="ECO:0000313" key="11">
    <source>
        <dbReference type="EMBL" id="SUT87259.1"/>
    </source>
</evidence>
<feature type="domain" description="NolW-like" evidence="10">
    <location>
        <begin position="130"/>
        <end position="195"/>
    </location>
</feature>
<dbReference type="Pfam" id="PF00263">
    <property type="entry name" value="Secretin"/>
    <property type="match status" value="1"/>
</dbReference>
<evidence type="ECO:0000256" key="6">
    <source>
        <dbReference type="ARBA" id="ARBA00023237"/>
    </source>
</evidence>
<dbReference type="InterPro" id="IPR005644">
    <property type="entry name" value="NolW-like"/>
</dbReference>
<keyword evidence="6" id="KW-0998">Cell outer membrane</keyword>
<dbReference type="NCBIfam" id="TIGR02515">
    <property type="entry name" value="IV_pilus_PilQ"/>
    <property type="match status" value="1"/>
</dbReference>
<dbReference type="Gene3D" id="3.30.1370.130">
    <property type="match status" value="1"/>
</dbReference>
<organism evidence="11 12">
    <name type="scientific">[Actinobacillus] rossii</name>
    <dbReference type="NCBI Taxonomy" id="123820"/>
    <lineage>
        <taxon>Bacteria</taxon>
        <taxon>Pseudomonadati</taxon>
        <taxon>Pseudomonadota</taxon>
        <taxon>Gammaproteobacteria</taxon>
        <taxon>Pasteurellales</taxon>
        <taxon>Pasteurellaceae</taxon>
    </lineage>
</organism>
<dbReference type="OrthoDB" id="9775455at2"/>
<dbReference type="InterPro" id="IPR001775">
    <property type="entry name" value="GspD/PilQ"/>
</dbReference>
<dbReference type="PRINTS" id="PR01032">
    <property type="entry name" value="PHAGEIV"/>
</dbReference>
<accession>A0A380TLF0</accession>
<feature type="chain" id="PRO_5016921730" evidence="8">
    <location>
        <begin position="24"/>
        <end position="471"/>
    </location>
</feature>
<dbReference type="GO" id="GO:0009306">
    <property type="term" value="P:protein secretion"/>
    <property type="evidence" value="ECO:0007669"/>
    <property type="project" value="InterPro"/>
</dbReference>
<feature type="signal peptide" evidence="8">
    <location>
        <begin position="1"/>
        <end position="23"/>
    </location>
</feature>
<comment type="similarity">
    <text evidence="2">Belongs to the bacterial secretin family. PilQ subfamily.</text>
</comment>
<keyword evidence="3 7" id="KW-0813">Transport</keyword>
<dbReference type="AlphaFoldDB" id="A0A380TLF0"/>
<evidence type="ECO:0000256" key="3">
    <source>
        <dbReference type="ARBA" id="ARBA00022448"/>
    </source>
</evidence>